<accession>A0A9X2G5H4</accession>
<organism evidence="1 2">
    <name type="scientific">Nonomuraea thailandensis</name>
    <dbReference type="NCBI Taxonomy" id="1188745"/>
    <lineage>
        <taxon>Bacteria</taxon>
        <taxon>Bacillati</taxon>
        <taxon>Actinomycetota</taxon>
        <taxon>Actinomycetes</taxon>
        <taxon>Streptosporangiales</taxon>
        <taxon>Streptosporangiaceae</taxon>
        <taxon>Nonomuraea</taxon>
    </lineage>
</organism>
<sequence>MRVRHHASFGKDLTECFHDDGEVTGCSHEEEDVQSQHHHRLITVEHGRDVQITKDLRQVSYVGLDHRGGLIHVQQCPPVDGDHGVVIDVRDARPEGLAHRDLVDVPASR</sequence>
<proteinExistence type="predicted"/>
<keyword evidence="2" id="KW-1185">Reference proteome</keyword>
<evidence type="ECO:0000313" key="1">
    <source>
        <dbReference type="EMBL" id="MCP2352982.1"/>
    </source>
</evidence>
<comment type="caution">
    <text evidence="1">The sequence shown here is derived from an EMBL/GenBank/DDBJ whole genome shotgun (WGS) entry which is preliminary data.</text>
</comment>
<dbReference type="Proteomes" id="UP001139648">
    <property type="component" value="Unassembled WGS sequence"/>
</dbReference>
<name>A0A9X2G5H4_9ACTN</name>
<evidence type="ECO:0000313" key="2">
    <source>
        <dbReference type="Proteomes" id="UP001139648"/>
    </source>
</evidence>
<dbReference type="EMBL" id="JAMZEB010000001">
    <property type="protein sequence ID" value="MCP2352982.1"/>
    <property type="molecule type" value="Genomic_DNA"/>
</dbReference>
<protein>
    <submittedName>
        <fullName evidence="1">Uncharacterized protein</fullName>
    </submittedName>
</protein>
<dbReference type="AlphaFoldDB" id="A0A9X2G5H4"/>
<gene>
    <name evidence="1" type="ORF">HD597_000002</name>
</gene>
<reference evidence="1" key="1">
    <citation type="submission" date="2022-06" db="EMBL/GenBank/DDBJ databases">
        <title>Sequencing the genomes of 1000 actinobacteria strains.</title>
        <authorList>
            <person name="Klenk H.-P."/>
        </authorList>
    </citation>
    <scope>NUCLEOTIDE SEQUENCE</scope>
    <source>
        <strain evidence="1">DSM 46694</strain>
    </source>
</reference>